<protein>
    <recommendedName>
        <fullName evidence="4">Beta-carotene 15,15'-monooxygenase</fullName>
    </recommendedName>
</protein>
<evidence type="ECO:0000313" key="3">
    <source>
        <dbReference type="Proteomes" id="UP000003160"/>
    </source>
</evidence>
<gene>
    <name evidence="2" type="ORF">HMPREF0645_1932</name>
</gene>
<feature type="transmembrane region" description="Helical" evidence="1">
    <location>
        <begin position="238"/>
        <end position="262"/>
    </location>
</feature>
<dbReference type="EMBL" id="ACKS01000076">
    <property type="protein sequence ID" value="EFA43648.1"/>
    <property type="molecule type" value="Genomic_DNA"/>
</dbReference>
<dbReference type="HOGENOM" id="CLU_062007_0_0_10"/>
<feature type="transmembrane region" description="Helical" evidence="1">
    <location>
        <begin position="196"/>
        <end position="218"/>
    </location>
</feature>
<evidence type="ECO:0008006" key="4">
    <source>
        <dbReference type="Google" id="ProtNLM"/>
    </source>
</evidence>
<sequence length="347" mass="39813">MPNEYLQRKRIIMKKTSSLKYSFAILVSLILTMTLGSCYEHQRHSTIPFEFSEHQIDSLSFFSTHHYTNNYNFVVKSDSLELLRQLPEELISGMQTDSFAVYQGAHLVVADIRMIPTDSIDSVWVQLANDTSAFGWTRENKLLESVMPDDPISEFISDFSNSHVLIFLVIIVVIAASYLLWNMFRRNARIVHFNDINSFYPTALCLIVGTSATLYAAIQTFFPQMWQHFYYHPTLNPFSVPFVLGVFLSSVWVMLIMALAVIDDVRHQLPFGEAVIYLGGLAAVCAVNYIVFSITTLYYVGYILLVIYYYYAIRQYYKHNRAHYVCGNCGAKLQHKGTCKYCGSVNE</sequence>
<reference evidence="2 3" key="1">
    <citation type="submission" date="2009-10" db="EMBL/GenBank/DDBJ databases">
        <authorList>
            <person name="Qin X."/>
            <person name="Bachman B."/>
            <person name="Battles P."/>
            <person name="Bell A."/>
            <person name="Bess C."/>
            <person name="Bickham C."/>
            <person name="Chaboub L."/>
            <person name="Chen D."/>
            <person name="Coyle M."/>
            <person name="Deiros D.R."/>
            <person name="Dinh H."/>
            <person name="Forbes L."/>
            <person name="Fowler G."/>
            <person name="Francisco L."/>
            <person name="Fu Q."/>
            <person name="Gubbala S."/>
            <person name="Hale W."/>
            <person name="Han Y."/>
            <person name="Hemphill L."/>
            <person name="Highlander S.K."/>
            <person name="Hirani K."/>
            <person name="Hogues M."/>
            <person name="Jackson L."/>
            <person name="Jakkamsetti A."/>
            <person name="Javaid M."/>
            <person name="Jiang H."/>
            <person name="Korchina V."/>
            <person name="Kovar C."/>
            <person name="Lara F."/>
            <person name="Lee S."/>
            <person name="Mata R."/>
            <person name="Mathew T."/>
            <person name="Moen C."/>
            <person name="Morales K."/>
            <person name="Munidasa M."/>
            <person name="Nazareth L."/>
            <person name="Ngo R."/>
            <person name="Nguyen L."/>
            <person name="Okwuonu G."/>
            <person name="Ongeri F."/>
            <person name="Patil S."/>
            <person name="Petrosino J."/>
            <person name="Pham C."/>
            <person name="Pham P."/>
            <person name="Pu L.-L."/>
            <person name="Puazo M."/>
            <person name="Raj R."/>
            <person name="Reid J."/>
            <person name="Rouhana J."/>
            <person name="Saada N."/>
            <person name="Shang Y."/>
            <person name="Simmons D."/>
            <person name="Thornton R."/>
            <person name="Warren J."/>
            <person name="Weissenberger G."/>
            <person name="Zhang J."/>
            <person name="Zhang L."/>
            <person name="Zhou C."/>
            <person name="Zhu D."/>
            <person name="Muzny D."/>
            <person name="Worley K."/>
            <person name="Gibbs R."/>
        </authorList>
    </citation>
    <scope>NUCLEOTIDE SEQUENCE [LARGE SCALE GENOMIC DNA]</scope>
    <source>
        <strain evidence="2 3">DSM 17361</strain>
    </source>
</reference>
<dbReference type="eggNOG" id="ENOG502ZDI8">
    <property type="taxonomic scope" value="Bacteria"/>
</dbReference>
<keyword evidence="3" id="KW-1185">Reference proteome</keyword>
<evidence type="ECO:0000313" key="2">
    <source>
        <dbReference type="EMBL" id="EFA43648.1"/>
    </source>
</evidence>
<comment type="caution">
    <text evidence="2">The sequence shown here is derived from an EMBL/GenBank/DDBJ whole genome shotgun (WGS) entry which is preliminary data.</text>
</comment>
<feature type="transmembrane region" description="Helical" evidence="1">
    <location>
        <begin position="274"/>
        <end position="291"/>
    </location>
</feature>
<keyword evidence="1" id="KW-0812">Transmembrane</keyword>
<feature type="transmembrane region" description="Helical" evidence="1">
    <location>
        <begin position="164"/>
        <end position="184"/>
    </location>
</feature>
<accession>D1PY97</accession>
<keyword evidence="1" id="KW-1133">Transmembrane helix</keyword>
<dbReference type="AlphaFoldDB" id="D1PY97"/>
<organism evidence="2 3">
    <name type="scientific">Hallella bergensis DSM 17361</name>
    <dbReference type="NCBI Taxonomy" id="585502"/>
    <lineage>
        <taxon>Bacteria</taxon>
        <taxon>Pseudomonadati</taxon>
        <taxon>Bacteroidota</taxon>
        <taxon>Bacteroidia</taxon>
        <taxon>Bacteroidales</taxon>
        <taxon>Prevotellaceae</taxon>
        <taxon>Hallella</taxon>
    </lineage>
</organism>
<keyword evidence="1" id="KW-0472">Membrane</keyword>
<evidence type="ECO:0000256" key="1">
    <source>
        <dbReference type="SAM" id="Phobius"/>
    </source>
</evidence>
<name>D1PY97_9BACT</name>
<dbReference type="Proteomes" id="UP000003160">
    <property type="component" value="Unassembled WGS sequence"/>
</dbReference>
<proteinExistence type="predicted"/>
<feature type="transmembrane region" description="Helical" evidence="1">
    <location>
        <begin position="297"/>
        <end position="313"/>
    </location>
</feature>